<keyword evidence="4" id="KW-0067">ATP-binding</keyword>
<keyword evidence="1" id="KW-0547">Nucleotide-binding</keyword>
<dbReference type="Gene3D" id="1.20.120.1080">
    <property type="match status" value="1"/>
</dbReference>
<dbReference type="EC" id="3.6.4.13" evidence="5"/>
<dbReference type="InterPro" id="IPR014001">
    <property type="entry name" value="Helicase_ATP-bd"/>
</dbReference>
<dbReference type="NCBIfam" id="TIGR01970">
    <property type="entry name" value="DEAH_box_HrpB"/>
    <property type="match status" value="1"/>
</dbReference>
<evidence type="ECO:0000256" key="1">
    <source>
        <dbReference type="ARBA" id="ARBA00022741"/>
    </source>
</evidence>
<evidence type="ECO:0000313" key="5">
    <source>
        <dbReference type="EMBL" id="TXE37539.1"/>
    </source>
</evidence>
<dbReference type="PANTHER" id="PTHR43519">
    <property type="entry name" value="ATP-DEPENDENT RNA HELICASE HRPB"/>
    <property type="match status" value="1"/>
</dbReference>
<dbReference type="CDD" id="cd18791">
    <property type="entry name" value="SF2_C_RHA"/>
    <property type="match status" value="1"/>
</dbReference>
<dbReference type="SMART" id="SM00847">
    <property type="entry name" value="HA2"/>
    <property type="match status" value="1"/>
</dbReference>
<dbReference type="GO" id="GO:0003724">
    <property type="term" value="F:RNA helicase activity"/>
    <property type="evidence" value="ECO:0007669"/>
    <property type="project" value="UniProtKB-EC"/>
</dbReference>
<reference evidence="5 6" key="1">
    <citation type="submission" date="2019-07" db="EMBL/GenBank/DDBJ databases">
        <title>Serratia strains were isolated from fresh produce.</title>
        <authorList>
            <person name="Cho G.-S."/>
            <person name="Stein M."/>
            <person name="Lee W."/>
            <person name="Suh S.H."/>
            <person name="Franz C.M.A.P."/>
        </authorList>
    </citation>
    <scope>NUCLEOTIDE SEQUENCE [LARGE SCALE GENOMIC DNA]</scope>
    <source>
        <strain evidence="5 6">S16</strain>
    </source>
</reference>
<dbReference type="InterPro" id="IPR011545">
    <property type="entry name" value="DEAD/DEAH_box_helicase_dom"/>
</dbReference>
<accession>A0A3E2EET0</accession>
<protein>
    <submittedName>
        <fullName evidence="5">ATP-dependent helicase HrpB</fullName>
        <ecNumber evidence="5">3.6.4.13</ecNumber>
    </submittedName>
</protein>
<dbReference type="Pfam" id="PF00271">
    <property type="entry name" value="Helicase_C"/>
    <property type="match status" value="1"/>
</dbReference>
<keyword evidence="2 5" id="KW-0378">Hydrolase</keyword>
<keyword evidence="3 5" id="KW-0347">Helicase</keyword>
<dbReference type="Pfam" id="PF08482">
    <property type="entry name" value="HrpB_C"/>
    <property type="match status" value="1"/>
</dbReference>
<evidence type="ECO:0000256" key="2">
    <source>
        <dbReference type="ARBA" id="ARBA00022801"/>
    </source>
</evidence>
<dbReference type="NCBIfam" id="NF008662">
    <property type="entry name" value="PRK11664.1"/>
    <property type="match status" value="1"/>
</dbReference>
<dbReference type="GO" id="GO:0016787">
    <property type="term" value="F:hydrolase activity"/>
    <property type="evidence" value="ECO:0007669"/>
    <property type="project" value="UniProtKB-KW"/>
</dbReference>
<dbReference type="Proteomes" id="UP000321126">
    <property type="component" value="Unassembled WGS sequence"/>
</dbReference>
<evidence type="ECO:0000313" key="6">
    <source>
        <dbReference type="Proteomes" id="UP000321126"/>
    </source>
</evidence>
<dbReference type="CDD" id="cd17990">
    <property type="entry name" value="DEXHc_HrpB"/>
    <property type="match status" value="1"/>
</dbReference>
<dbReference type="InterPro" id="IPR007502">
    <property type="entry name" value="Helicase-assoc_dom"/>
</dbReference>
<dbReference type="Pfam" id="PF24473">
    <property type="entry name" value="CON_HrpB"/>
    <property type="match status" value="1"/>
</dbReference>
<dbReference type="PANTHER" id="PTHR43519:SF1">
    <property type="entry name" value="ATP-DEPENDENT RNA HELICASE HRPB"/>
    <property type="match status" value="1"/>
</dbReference>
<proteinExistence type="predicted"/>
<comment type="caution">
    <text evidence="5">The sequence shown here is derived from an EMBL/GenBank/DDBJ whole genome shotgun (WGS) entry which is preliminary data.</text>
</comment>
<dbReference type="InterPro" id="IPR013689">
    <property type="entry name" value="RNA_helicase_ATP-dep_HrpB_C"/>
</dbReference>
<evidence type="ECO:0000256" key="3">
    <source>
        <dbReference type="ARBA" id="ARBA00022806"/>
    </source>
</evidence>
<dbReference type="GO" id="GO:0003676">
    <property type="term" value="F:nucleic acid binding"/>
    <property type="evidence" value="ECO:0007669"/>
    <property type="project" value="InterPro"/>
</dbReference>
<dbReference type="InterPro" id="IPR010225">
    <property type="entry name" value="HrpB"/>
</dbReference>
<gene>
    <name evidence="5" type="primary">hrpB</name>
    <name evidence="5" type="ORF">FOT62_00145</name>
</gene>
<dbReference type="SMART" id="SM00487">
    <property type="entry name" value="DEXDc"/>
    <property type="match status" value="1"/>
</dbReference>
<dbReference type="PROSITE" id="PS51192">
    <property type="entry name" value="HELICASE_ATP_BIND_1"/>
    <property type="match status" value="1"/>
</dbReference>
<name>A0A3E2EET0_SERMA</name>
<dbReference type="InterPro" id="IPR056329">
    <property type="entry name" value="CON_HrpB"/>
</dbReference>
<dbReference type="GO" id="GO:0005524">
    <property type="term" value="F:ATP binding"/>
    <property type="evidence" value="ECO:0007669"/>
    <property type="project" value="UniProtKB-KW"/>
</dbReference>
<dbReference type="Pfam" id="PF00270">
    <property type="entry name" value="DEAD"/>
    <property type="match status" value="1"/>
</dbReference>
<dbReference type="SUPFAM" id="SSF52540">
    <property type="entry name" value="P-loop containing nucleoside triphosphate hydrolases"/>
    <property type="match status" value="1"/>
</dbReference>
<dbReference type="SMART" id="SM00490">
    <property type="entry name" value="HELICc"/>
    <property type="match status" value="1"/>
</dbReference>
<dbReference type="EMBL" id="VOUQ01000001">
    <property type="protein sequence ID" value="TXE37539.1"/>
    <property type="molecule type" value="Genomic_DNA"/>
</dbReference>
<dbReference type="InterPro" id="IPR001650">
    <property type="entry name" value="Helicase_C-like"/>
</dbReference>
<dbReference type="AlphaFoldDB" id="A0A3E2EET0"/>
<dbReference type="InterPro" id="IPR027417">
    <property type="entry name" value="P-loop_NTPase"/>
</dbReference>
<dbReference type="PIRSF" id="PIRSF005496">
    <property type="entry name" value="ATP_hel_hrpB"/>
    <property type="match status" value="1"/>
</dbReference>
<dbReference type="FunFam" id="3.40.50.300:FF:002125">
    <property type="entry name" value="ATP-dependent helicase HrpB"/>
    <property type="match status" value="1"/>
</dbReference>
<organism evidence="5 6">
    <name type="scientific">Serratia marcescens</name>
    <dbReference type="NCBI Taxonomy" id="615"/>
    <lineage>
        <taxon>Bacteria</taxon>
        <taxon>Pseudomonadati</taxon>
        <taxon>Pseudomonadota</taxon>
        <taxon>Gammaproteobacteria</taxon>
        <taxon>Enterobacterales</taxon>
        <taxon>Yersiniaceae</taxon>
        <taxon>Serratia</taxon>
    </lineage>
</organism>
<dbReference type="Gene3D" id="3.40.50.300">
    <property type="entry name" value="P-loop containing nucleotide triphosphate hydrolases"/>
    <property type="match status" value="2"/>
</dbReference>
<sequence>MPVSAVLDELLAALQSAPQVLLHAPTGAGKSTWLPLQLLAKAGLPGRIIMLEPRRLAAKNVAYRLAQQLGEEPGQTVGYRMRAESKSGPQTRLEVVTEGILTRMLQQDAELQGVSLVILDEFHERSLQADLALALLLDVQQGLRDDLKLLIMSATLDNARLSQLLPEAPVVVSEGRSFPVERLYQPLASHQRLEDGVAAAVKRLLAEQPGSLLLFLPGVAEINRVLERLTGEVASDTDLCPLYGALPLAQQQKAIQPAAPGRRKVVLATNIAETSLTIEGIRLVVDSGLERVARYDVRNGLTRLATQRISQASMVQRAGRAGRLEPGLCWHLFAKEQAERAAEHAEPDILQSDLTGFWLELLQWGCHDPAQLTWLDAPPAAALTAARALLRRLGATDDGDKLTAPGRQMAALGCEPRLAAMLVAGATLSADGLATAALLAALLEEPPRGGQMDIGYWLSRPQANWRQRAAQLAKRLPQRAGQVDVELAPRLLAQAFTDRIAQRRGQDGRYLLANGLGAAMNQDEALSRAPWLIVPSLLQGHNSPDARILLALPVDIEALAAQLPAMVMQRTAVEWDEEKGTLRAWKRQQIGRLTLRAQPLAKPADEELQQALLDWVRAQGLAVLNWEGAAEQLRVRLQCAQAWLPEAEWPAMDEEPLLAALEQWLLPSLNGVRDLRGLKQVNIAEALSRLLDWQQKQRLDNALPTHYTVPTGSRLPIRYEAGKPPALAVRLQEVFGEQRSPMLAEGRIPVVLELLSPAHRPLQITGDLAAFWQGAYREVQKEMKGRYPKHVWPDDPATAVPTRRTKKYQ</sequence>
<evidence type="ECO:0000256" key="4">
    <source>
        <dbReference type="ARBA" id="ARBA00022840"/>
    </source>
</evidence>
<dbReference type="PROSITE" id="PS51194">
    <property type="entry name" value="HELICASE_CTER"/>
    <property type="match status" value="1"/>
</dbReference>
<dbReference type="InterPro" id="IPR049614">
    <property type="entry name" value="HrpB_DEXH"/>
</dbReference>